<accession>A0A6M3XTE0</accession>
<reference evidence="1" key="1">
    <citation type="submission" date="2020-03" db="EMBL/GenBank/DDBJ databases">
        <title>The deep terrestrial virosphere.</title>
        <authorList>
            <person name="Holmfeldt K."/>
            <person name="Nilsson E."/>
            <person name="Simone D."/>
            <person name="Lopez-Fernandez M."/>
            <person name="Wu X."/>
            <person name="de Brujin I."/>
            <person name="Lundin D."/>
            <person name="Andersson A."/>
            <person name="Bertilsson S."/>
            <person name="Dopson M."/>
        </authorList>
    </citation>
    <scope>NUCLEOTIDE SEQUENCE</scope>
    <source>
        <strain evidence="1">TM448B02288</strain>
    </source>
</reference>
<gene>
    <name evidence="1" type="ORF">TM448B02288_0012</name>
</gene>
<organism evidence="1">
    <name type="scientific">viral metagenome</name>
    <dbReference type="NCBI Taxonomy" id="1070528"/>
    <lineage>
        <taxon>unclassified sequences</taxon>
        <taxon>metagenomes</taxon>
        <taxon>organismal metagenomes</taxon>
    </lineage>
</organism>
<protein>
    <submittedName>
        <fullName evidence="1">Uncharacterized protein</fullName>
    </submittedName>
</protein>
<evidence type="ECO:0000313" key="1">
    <source>
        <dbReference type="EMBL" id="QJI01090.1"/>
    </source>
</evidence>
<name>A0A6M3XTE0_9ZZZZ</name>
<proteinExistence type="predicted"/>
<sequence length="91" mass="10487">MNDTDRIDWLEEKDCYSVVSDDGGRWACVCDGIQNIPEREPTDINTTFFIEAADWHKTIREAIDYAIEHEADDKTCRTINDQSQMSTRASI</sequence>
<dbReference type="AlphaFoldDB" id="A0A6M3XTE0"/>
<dbReference type="EMBL" id="MT144897">
    <property type="protein sequence ID" value="QJI01090.1"/>
    <property type="molecule type" value="Genomic_DNA"/>
</dbReference>